<sequence length="59" mass="6550">MLSSGRHLLSEGNSGFKLYDFSDIKDATNNFSSESLLGKDGFGSVYKVSSDFRVALYYQ</sequence>
<proteinExistence type="predicted"/>
<dbReference type="AlphaFoldDB" id="A0A0E0EC91"/>
<dbReference type="STRING" id="40149.A0A0E0EC91"/>
<name>A0A0E0EC91_9ORYZ</name>
<reference evidence="1" key="2">
    <citation type="submission" date="2018-05" db="EMBL/GenBank/DDBJ databases">
        <title>OmerRS3 (Oryza meridionalis Reference Sequence Version 3).</title>
        <authorList>
            <person name="Zhang J."/>
            <person name="Kudrna D."/>
            <person name="Lee S."/>
            <person name="Talag J."/>
            <person name="Welchert J."/>
            <person name="Wing R.A."/>
        </authorList>
    </citation>
    <scope>NUCLEOTIDE SEQUENCE [LARGE SCALE GENOMIC DNA]</scope>
    <source>
        <strain evidence="1">cv. OR44</strain>
    </source>
</reference>
<dbReference type="EnsemblPlants" id="OMERI07G13450.1">
    <property type="protein sequence ID" value="OMERI07G13450.1"/>
    <property type="gene ID" value="OMERI07G13450"/>
</dbReference>
<evidence type="ECO:0000313" key="1">
    <source>
        <dbReference type="EnsemblPlants" id="OMERI07G13450.1"/>
    </source>
</evidence>
<keyword evidence="2" id="KW-1185">Reference proteome</keyword>
<dbReference type="Gramene" id="OMERI07G13450.1">
    <property type="protein sequence ID" value="OMERI07G13450.1"/>
    <property type="gene ID" value="OMERI07G13450"/>
</dbReference>
<dbReference type="HOGENOM" id="CLU_2964857_0_0_1"/>
<protein>
    <recommendedName>
        <fullName evidence="3">Protein kinase domain-containing protein</fullName>
    </recommendedName>
</protein>
<evidence type="ECO:0008006" key="3">
    <source>
        <dbReference type="Google" id="ProtNLM"/>
    </source>
</evidence>
<dbReference type="Proteomes" id="UP000008021">
    <property type="component" value="Chromosome 7"/>
</dbReference>
<dbReference type="Gene3D" id="3.30.200.20">
    <property type="entry name" value="Phosphorylase Kinase, domain 1"/>
    <property type="match status" value="1"/>
</dbReference>
<accession>A0A0E0EC91</accession>
<reference evidence="1" key="1">
    <citation type="submission" date="2015-04" db="UniProtKB">
        <authorList>
            <consortium name="EnsemblPlants"/>
        </authorList>
    </citation>
    <scope>IDENTIFICATION</scope>
</reference>
<evidence type="ECO:0000313" key="2">
    <source>
        <dbReference type="Proteomes" id="UP000008021"/>
    </source>
</evidence>
<organism evidence="1">
    <name type="scientific">Oryza meridionalis</name>
    <dbReference type="NCBI Taxonomy" id="40149"/>
    <lineage>
        <taxon>Eukaryota</taxon>
        <taxon>Viridiplantae</taxon>
        <taxon>Streptophyta</taxon>
        <taxon>Embryophyta</taxon>
        <taxon>Tracheophyta</taxon>
        <taxon>Spermatophyta</taxon>
        <taxon>Magnoliopsida</taxon>
        <taxon>Liliopsida</taxon>
        <taxon>Poales</taxon>
        <taxon>Poaceae</taxon>
        <taxon>BOP clade</taxon>
        <taxon>Oryzoideae</taxon>
        <taxon>Oryzeae</taxon>
        <taxon>Oryzinae</taxon>
        <taxon>Oryza</taxon>
    </lineage>
</organism>